<dbReference type="CDD" id="cd10917">
    <property type="entry name" value="CE4_NodB_like_6s_7s"/>
    <property type="match status" value="1"/>
</dbReference>
<proteinExistence type="predicted"/>
<feature type="chain" id="PRO_5045552887" evidence="2">
    <location>
        <begin position="23"/>
        <end position="270"/>
    </location>
</feature>
<gene>
    <name evidence="4" type="ORF">GCM10022231_11670</name>
</gene>
<dbReference type="InterPro" id="IPR050248">
    <property type="entry name" value="Polysacc_deacetylase_ArnD"/>
</dbReference>
<keyword evidence="5" id="KW-1185">Reference proteome</keyword>
<evidence type="ECO:0000256" key="2">
    <source>
        <dbReference type="SAM" id="SignalP"/>
    </source>
</evidence>
<dbReference type="SUPFAM" id="SSF88713">
    <property type="entry name" value="Glycoside hydrolase/deacetylase"/>
    <property type="match status" value="1"/>
</dbReference>
<dbReference type="PROSITE" id="PS51257">
    <property type="entry name" value="PROKAR_LIPOPROTEIN"/>
    <property type="match status" value="1"/>
</dbReference>
<dbReference type="Gene3D" id="3.20.20.370">
    <property type="entry name" value="Glycoside hydrolase/deacetylase"/>
    <property type="match status" value="1"/>
</dbReference>
<comment type="caution">
    <text evidence="4">The sequence shown here is derived from an EMBL/GenBank/DDBJ whole genome shotgun (WGS) entry which is preliminary data.</text>
</comment>
<sequence length="270" mass="29595">MERRTFLALLAVGGAQLVTACAAPVEGEPRSATSPPGSPQPGSLRPRPDAEPGRRLDGPLPDRKVALPDQPITDLPGKGRALALTVDDGASSAVVGAYAKWAVDSGARFTFFVTGQFDAWRENRAVLRPLVESGQVQLGNHSWTHADLTSLTARGVADELRRTKRFLRNEYGVDGTPYYRPPFGYRNALVDKVAADLGYTMPTLWDGSLSDSGLVTQKFLIGAARKYFRPQRLVIGHANHEPVTHVYGRFTEIIAHRRLQMVTLNDYFQA</sequence>
<dbReference type="InterPro" id="IPR011330">
    <property type="entry name" value="Glyco_hydro/deAcase_b/a-brl"/>
</dbReference>
<evidence type="ECO:0000313" key="5">
    <source>
        <dbReference type="Proteomes" id="UP001418444"/>
    </source>
</evidence>
<dbReference type="EMBL" id="BAAAZW010000003">
    <property type="protein sequence ID" value="GAA3954820.1"/>
    <property type="molecule type" value="Genomic_DNA"/>
</dbReference>
<feature type="region of interest" description="Disordered" evidence="1">
    <location>
        <begin position="25"/>
        <end position="72"/>
    </location>
</feature>
<dbReference type="Pfam" id="PF01522">
    <property type="entry name" value="Polysacc_deac_1"/>
    <property type="match status" value="1"/>
</dbReference>
<dbReference type="InterPro" id="IPR002509">
    <property type="entry name" value="NODB_dom"/>
</dbReference>
<dbReference type="RefSeq" id="WP_344781591.1">
    <property type="nucleotide sequence ID" value="NZ_BAAAZW010000003.1"/>
</dbReference>
<accession>A0ABP7NVB8</accession>
<evidence type="ECO:0000259" key="3">
    <source>
        <dbReference type="PROSITE" id="PS51677"/>
    </source>
</evidence>
<protein>
    <submittedName>
        <fullName evidence="4">Polysaccharide deacetylase family protein</fullName>
    </submittedName>
</protein>
<keyword evidence="2" id="KW-0732">Signal</keyword>
<dbReference type="Proteomes" id="UP001418444">
    <property type="component" value="Unassembled WGS sequence"/>
</dbReference>
<name>A0ABP7NVB8_9ACTN</name>
<evidence type="ECO:0000256" key="1">
    <source>
        <dbReference type="SAM" id="MobiDB-lite"/>
    </source>
</evidence>
<feature type="compositionally biased region" description="Basic and acidic residues" evidence="1">
    <location>
        <begin position="46"/>
        <end position="66"/>
    </location>
</feature>
<evidence type="ECO:0000313" key="4">
    <source>
        <dbReference type="EMBL" id="GAA3954820.1"/>
    </source>
</evidence>
<feature type="domain" description="NodB homology" evidence="3">
    <location>
        <begin position="80"/>
        <end position="270"/>
    </location>
</feature>
<organism evidence="4 5">
    <name type="scientific">Gordonia caeni</name>
    <dbReference type="NCBI Taxonomy" id="1007097"/>
    <lineage>
        <taxon>Bacteria</taxon>
        <taxon>Bacillati</taxon>
        <taxon>Actinomycetota</taxon>
        <taxon>Actinomycetes</taxon>
        <taxon>Mycobacteriales</taxon>
        <taxon>Gordoniaceae</taxon>
        <taxon>Gordonia</taxon>
    </lineage>
</organism>
<reference evidence="5" key="1">
    <citation type="journal article" date="2019" name="Int. J. Syst. Evol. Microbiol.">
        <title>The Global Catalogue of Microorganisms (GCM) 10K type strain sequencing project: providing services to taxonomists for standard genome sequencing and annotation.</title>
        <authorList>
            <consortium name="The Broad Institute Genomics Platform"/>
            <consortium name="The Broad Institute Genome Sequencing Center for Infectious Disease"/>
            <person name="Wu L."/>
            <person name="Ma J."/>
        </authorList>
    </citation>
    <scope>NUCLEOTIDE SEQUENCE [LARGE SCALE GENOMIC DNA]</scope>
    <source>
        <strain evidence="5">JCM 16923</strain>
    </source>
</reference>
<dbReference type="PROSITE" id="PS51677">
    <property type="entry name" value="NODB"/>
    <property type="match status" value="1"/>
</dbReference>
<dbReference type="PANTHER" id="PTHR10587">
    <property type="entry name" value="GLYCOSYL TRANSFERASE-RELATED"/>
    <property type="match status" value="1"/>
</dbReference>
<feature type="signal peptide" evidence="2">
    <location>
        <begin position="1"/>
        <end position="22"/>
    </location>
</feature>